<accession>A0A7R9HIT8</accession>
<evidence type="ECO:0000313" key="1">
    <source>
        <dbReference type="EMBL" id="CAD7423912.1"/>
    </source>
</evidence>
<protein>
    <submittedName>
        <fullName evidence="1">Uncharacterized protein</fullName>
    </submittedName>
</protein>
<reference evidence="1" key="1">
    <citation type="submission" date="2020-11" db="EMBL/GenBank/DDBJ databases">
        <authorList>
            <person name="Tran Van P."/>
        </authorList>
    </citation>
    <scope>NUCLEOTIDE SEQUENCE</scope>
</reference>
<organism evidence="1">
    <name type="scientific">Timema monikensis</name>
    <dbReference type="NCBI Taxonomy" id="170555"/>
    <lineage>
        <taxon>Eukaryota</taxon>
        <taxon>Metazoa</taxon>
        <taxon>Ecdysozoa</taxon>
        <taxon>Arthropoda</taxon>
        <taxon>Hexapoda</taxon>
        <taxon>Insecta</taxon>
        <taxon>Pterygota</taxon>
        <taxon>Neoptera</taxon>
        <taxon>Polyneoptera</taxon>
        <taxon>Phasmatodea</taxon>
        <taxon>Timematodea</taxon>
        <taxon>Timematoidea</taxon>
        <taxon>Timematidae</taxon>
        <taxon>Timema</taxon>
    </lineage>
</organism>
<sequence length="365" mass="40749">MDDTSVTYLQRILPQETGDVSDHVLAEEHALRRSEASECGMDVWFLLSSCLHRGPAYNELDDSTWNIQHFIKDKYATESAGQALQLMVKLLRIQPASEPPYIQHRVLLPVWVIRSSTNYTNGLGDGKVELKEVNPHLRGGRVENHLGKTTPSSPDRDSDLDLPVLRYCYAGMSLQIEMFLASYSNLAADLVVTLCKGLLVRDVSGGEERHSSIYLERFTSVNGLDECMSLRTEYQRKVEFVLIVWDVIAVYRLAWVIIKQSRLLVSLLTCGQSFGLLGRLPSVLVEPVNSSGDCAVNDTVRLEDDLAESALQLVSGVYVSVGRPQVQPVSSATVTEKTLTLNVFRYSSLSSTKTERLSHLCRLKD</sequence>
<name>A0A7R9HIT8_9NEOP</name>
<gene>
    <name evidence="1" type="ORF">TMSB3V08_LOCUS880</name>
</gene>
<dbReference type="AlphaFoldDB" id="A0A7R9HIT8"/>
<proteinExistence type="predicted"/>
<dbReference type="EMBL" id="OB792728">
    <property type="protein sequence ID" value="CAD7423912.1"/>
    <property type="molecule type" value="Genomic_DNA"/>
</dbReference>